<dbReference type="Gene3D" id="3.40.50.1460">
    <property type="match status" value="1"/>
</dbReference>
<dbReference type="Proteomes" id="UP000623440">
    <property type="component" value="Unassembled WGS sequence"/>
</dbReference>
<evidence type="ECO:0000313" key="3">
    <source>
        <dbReference type="Proteomes" id="UP000623440"/>
    </source>
</evidence>
<dbReference type="InterPro" id="IPR029030">
    <property type="entry name" value="Caspase-like_dom_sf"/>
</dbReference>
<organism evidence="2 3">
    <name type="scientific">Nostoc flagelliforme FACHB-838</name>
    <dbReference type="NCBI Taxonomy" id="2692904"/>
    <lineage>
        <taxon>Bacteria</taxon>
        <taxon>Bacillati</taxon>
        <taxon>Cyanobacteriota</taxon>
        <taxon>Cyanophyceae</taxon>
        <taxon>Nostocales</taxon>
        <taxon>Nostocaceae</taxon>
        <taxon>Nostoc</taxon>
    </lineage>
</organism>
<protein>
    <submittedName>
        <fullName evidence="2">Caspase family protein</fullName>
    </submittedName>
</protein>
<dbReference type="SUPFAM" id="SSF52129">
    <property type="entry name" value="Caspase-like"/>
    <property type="match status" value="1"/>
</dbReference>
<comment type="caution">
    <text evidence="2">The sequence shown here is derived from an EMBL/GenBank/DDBJ whole genome shotgun (WGS) entry which is preliminary data.</text>
</comment>
<evidence type="ECO:0000313" key="2">
    <source>
        <dbReference type="EMBL" id="MBD2531497.1"/>
    </source>
</evidence>
<accession>A0ABR8DPV2</accession>
<sequence>MNIAIILAVSEYQNTNSLPGCILDGQLIKSLLDETGKYDELLFIDQGTDSIKVKEKLSEFITNNQGKPFDEVFFYYTGHGDFYNNEFYYILSDFNRNSYRQTSLANSELDNLLRQLNPNLTIKIIDACHSGVTYIKDNDVFSKHLDDSKRRFNNCYFMFSSMSDQVSYQNNIISHFTKSFIDSVLKYESTDIRYKHIVDYISDDFEKNSLQNPFFVTQASFTEIFCSVNHKIRTMLSIQMDNLLESKSETDDLKVLSLVNMVKNDAERYCSEEEALEVINKVKNFVENCQYSSDMVDLYSINYKFESDYNSISEYSDSIGKWLKDNNNNYFSKVTYRRELIKKSGIRTLAQTIADISVFYGDDGDDENYKTVISGFELTVDVPFKVIHIYAYPKYPNLNCCDCKIAFVFSQASIRFFYFYSTFKLENWKKYSDDSSSKRQTIEVEIKNFDQLKETLSNILNKFDSFVLDPLRAKYDFD</sequence>
<dbReference type="EMBL" id="JACJSI010000036">
    <property type="protein sequence ID" value="MBD2531497.1"/>
    <property type="molecule type" value="Genomic_DNA"/>
</dbReference>
<keyword evidence="3" id="KW-1185">Reference proteome</keyword>
<proteinExistence type="predicted"/>
<dbReference type="InterPro" id="IPR011600">
    <property type="entry name" value="Pept_C14_caspase"/>
</dbReference>
<dbReference type="Pfam" id="PF00656">
    <property type="entry name" value="Peptidase_C14"/>
    <property type="match status" value="1"/>
</dbReference>
<evidence type="ECO:0000259" key="1">
    <source>
        <dbReference type="Pfam" id="PF00656"/>
    </source>
</evidence>
<gene>
    <name evidence="2" type="ORF">H6G97_18655</name>
</gene>
<reference evidence="2 3" key="1">
    <citation type="journal article" date="2020" name="ISME J.">
        <title>Comparative genomics reveals insights into cyanobacterial evolution and habitat adaptation.</title>
        <authorList>
            <person name="Chen M.Y."/>
            <person name="Teng W.K."/>
            <person name="Zhao L."/>
            <person name="Hu C.X."/>
            <person name="Zhou Y.K."/>
            <person name="Han B.P."/>
            <person name="Song L.R."/>
            <person name="Shu W.S."/>
        </authorList>
    </citation>
    <scope>NUCLEOTIDE SEQUENCE [LARGE SCALE GENOMIC DNA]</scope>
    <source>
        <strain evidence="2 3">FACHB-838</strain>
    </source>
</reference>
<feature type="domain" description="Peptidase C14 caspase" evidence="1">
    <location>
        <begin position="2"/>
        <end position="215"/>
    </location>
</feature>
<name>A0ABR8DPV2_9NOSO</name>
<dbReference type="RefSeq" id="WP_190942187.1">
    <property type="nucleotide sequence ID" value="NZ_JACJSI010000036.1"/>
</dbReference>